<organism evidence="1 2">
    <name type="scientific">Zhenhengia yiwuensis</name>
    <dbReference type="NCBI Taxonomy" id="2763666"/>
    <lineage>
        <taxon>Bacteria</taxon>
        <taxon>Bacillati</taxon>
        <taxon>Bacillota</taxon>
        <taxon>Clostridia</taxon>
        <taxon>Lachnospirales</taxon>
        <taxon>Lachnospiraceae</taxon>
        <taxon>Zhenhengia</taxon>
    </lineage>
</organism>
<dbReference type="NCBIfam" id="NF006160">
    <property type="entry name" value="PRK08304.1"/>
    <property type="match status" value="1"/>
</dbReference>
<evidence type="ECO:0000313" key="1">
    <source>
        <dbReference type="EMBL" id="MBC8578271.1"/>
    </source>
</evidence>
<accession>A0A926ID75</accession>
<protein>
    <submittedName>
        <fullName evidence="1">Stage V sporulation protein AD</fullName>
    </submittedName>
</protein>
<dbReference type="InterPro" id="IPR010894">
    <property type="entry name" value="SpoVAD"/>
</dbReference>
<dbReference type="SUPFAM" id="SSF53901">
    <property type="entry name" value="Thiolase-like"/>
    <property type="match status" value="1"/>
</dbReference>
<reference evidence="1" key="1">
    <citation type="submission" date="2020-08" db="EMBL/GenBank/DDBJ databases">
        <title>Genome public.</title>
        <authorList>
            <person name="Liu C."/>
            <person name="Sun Q."/>
        </authorList>
    </citation>
    <scope>NUCLEOTIDE SEQUENCE</scope>
    <source>
        <strain evidence="1">NSJ-12</strain>
    </source>
</reference>
<dbReference type="RefSeq" id="WP_177669353.1">
    <property type="nucleotide sequence ID" value="NZ_JACRSY010000002.1"/>
</dbReference>
<dbReference type="NCBIfam" id="TIGR02845">
    <property type="entry name" value="spore_V_AD"/>
    <property type="match status" value="1"/>
</dbReference>
<proteinExistence type="predicted"/>
<dbReference type="Pfam" id="PF07451">
    <property type="entry name" value="SpoVAD"/>
    <property type="match status" value="1"/>
</dbReference>
<dbReference type="Proteomes" id="UP000655830">
    <property type="component" value="Unassembled WGS sequence"/>
</dbReference>
<dbReference type="InterPro" id="IPR038369">
    <property type="entry name" value="SpoVAD_sf"/>
</dbReference>
<keyword evidence="2" id="KW-1185">Reference proteome</keyword>
<comment type="caution">
    <text evidence="1">The sequence shown here is derived from an EMBL/GenBank/DDBJ whole genome shotgun (WGS) entry which is preliminary data.</text>
</comment>
<sequence length="335" mass="35979">MGHLGKQTIVFQNKPVILETYSTVGPKEGQGPMGSVFDTVLEDELLGEKTWEKAEGMLIKQTVQGLLTKSGKRQEDIQYILCGDLENQINSTQDGIKDFNIPFFGLYGACSTMGESMSLGSIIIGGGYADYVIAGASSHYCTAEKQFRYPLEYGGQRPLTQQWTVTGSGFVLLGKTGTGPKIHSITTGKIVDFNTTDVFNMGAVMAPAAADTILTHLKDTNQKPEDYDAIITGDLGQCGTDILLDLTKQLGTDISAVHQDCGLLIFDNQAQDTHAGGSGCGCSASLFSGYFYQQLKDKKLKKILLVPTGALMSLCSTQQGDNITGIAHAVSIWCE</sequence>
<name>A0A926ID75_9FIRM</name>
<dbReference type="AlphaFoldDB" id="A0A926ID75"/>
<dbReference type="PIRSF" id="PIRSF011570">
    <property type="entry name" value="SpoVAD"/>
    <property type="match status" value="1"/>
</dbReference>
<dbReference type="Gene3D" id="3.40.47.40">
    <property type="entry name" value="Stage V sporulation protein AD"/>
    <property type="match status" value="1"/>
</dbReference>
<dbReference type="GO" id="GO:0016746">
    <property type="term" value="F:acyltransferase activity"/>
    <property type="evidence" value="ECO:0007669"/>
    <property type="project" value="InterPro"/>
</dbReference>
<gene>
    <name evidence="1" type="primary">spoVAD</name>
    <name evidence="1" type="ORF">H8718_01775</name>
</gene>
<evidence type="ECO:0000313" key="2">
    <source>
        <dbReference type="Proteomes" id="UP000655830"/>
    </source>
</evidence>
<dbReference type="InterPro" id="IPR016039">
    <property type="entry name" value="Thiolase-like"/>
</dbReference>
<dbReference type="EMBL" id="JACRSY010000002">
    <property type="protein sequence ID" value="MBC8578271.1"/>
    <property type="molecule type" value="Genomic_DNA"/>
</dbReference>